<dbReference type="InterPro" id="IPR036097">
    <property type="entry name" value="HisK_dim/P_sf"/>
</dbReference>
<keyword evidence="9" id="KW-1185">Reference proteome</keyword>
<dbReference type="PROSITE" id="PS50109">
    <property type="entry name" value="HIS_KIN"/>
    <property type="match status" value="1"/>
</dbReference>
<dbReference type="InterPro" id="IPR050736">
    <property type="entry name" value="Sensor_HK_Regulatory"/>
</dbReference>
<evidence type="ECO:0000259" key="7">
    <source>
        <dbReference type="PROSITE" id="PS50109"/>
    </source>
</evidence>
<dbReference type="EC" id="2.7.13.3" evidence="2"/>
<comment type="caution">
    <text evidence="8">The sequence shown here is derived from an EMBL/GenBank/DDBJ whole genome shotgun (WGS) entry which is preliminary data.</text>
</comment>
<dbReference type="Pfam" id="PF02518">
    <property type="entry name" value="HATPase_c"/>
    <property type="match status" value="1"/>
</dbReference>
<feature type="domain" description="Histidine kinase" evidence="7">
    <location>
        <begin position="315"/>
        <end position="529"/>
    </location>
</feature>
<keyword evidence="5" id="KW-0418">Kinase</keyword>
<dbReference type="CDD" id="cd00082">
    <property type="entry name" value="HisKA"/>
    <property type="match status" value="1"/>
</dbReference>
<dbReference type="Gene3D" id="1.10.287.130">
    <property type="match status" value="1"/>
</dbReference>
<dbReference type="SMART" id="SM00387">
    <property type="entry name" value="HATPase_c"/>
    <property type="match status" value="1"/>
</dbReference>
<evidence type="ECO:0000256" key="5">
    <source>
        <dbReference type="ARBA" id="ARBA00022777"/>
    </source>
</evidence>
<dbReference type="Proteomes" id="UP001596152">
    <property type="component" value="Unassembled WGS sequence"/>
</dbReference>
<accession>A0ABW0G0N0</accession>
<dbReference type="InterPro" id="IPR004358">
    <property type="entry name" value="Sig_transdc_His_kin-like_C"/>
</dbReference>
<evidence type="ECO:0000256" key="3">
    <source>
        <dbReference type="ARBA" id="ARBA00022553"/>
    </source>
</evidence>
<gene>
    <name evidence="8" type="ORF">ACFPIE_19700</name>
</gene>
<keyword evidence="8" id="KW-0547">Nucleotide-binding</keyword>
<dbReference type="SMART" id="SM00388">
    <property type="entry name" value="HisKA"/>
    <property type="match status" value="1"/>
</dbReference>
<evidence type="ECO:0000256" key="2">
    <source>
        <dbReference type="ARBA" id="ARBA00012438"/>
    </source>
</evidence>
<organism evidence="8 9">
    <name type="scientific">Brevundimonas staleyi</name>
    <dbReference type="NCBI Taxonomy" id="74326"/>
    <lineage>
        <taxon>Bacteria</taxon>
        <taxon>Pseudomonadati</taxon>
        <taxon>Pseudomonadota</taxon>
        <taxon>Alphaproteobacteria</taxon>
        <taxon>Caulobacterales</taxon>
        <taxon>Caulobacteraceae</taxon>
        <taxon>Brevundimonas</taxon>
    </lineage>
</organism>
<keyword evidence="6" id="KW-0902">Two-component regulatory system</keyword>
<evidence type="ECO:0000256" key="4">
    <source>
        <dbReference type="ARBA" id="ARBA00022679"/>
    </source>
</evidence>
<dbReference type="Pfam" id="PF00512">
    <property type="entry name" value="HisKA"/>
    <property type="match status" value="1"/>
</dbReference>
<dbReference type="GO" id="GO:0005524">
    <property type="term" value="F:ATP binding"/>
    <property type="evidence" value="ECO:0007669"/>
    <property type="project" value="UniProtKB-KW"/>
</dbReference>
<dbReference type="InterPro" id="IPR005467">
    <property type="entry name" value="His_kinase_dom"/>
</dbReference>
<dbReference type="InterPro" id="IPR003594">
    <property type="entry name" value="HATPase_dom"/>
</dbReference>
<dbReference type="SUPFAM" id="SSF55874">
    <property type="entry name" value="ATPase domain of HSP90 chaperone/DNA topoisomerase II/histidine kinase"/>
    <property type="match status" value="1"/>
</dbReference>
<dbReference type="EMBL" id="JBHSLF010000056">
    <property type="protein sequence ID" value="MFC5346148.1"/>
    <property type="molecule type" value="Genomic_DNA"/>
</dbReference>
<dbReference type="RefSeq" id="WP_374036667.1">
    <property type="nucleotide sequence ID" value="NZ_CP169082.1"/>
</dbReference>
<evidence type="ECO:0000313" key="8">
    <source>
        <dbReference type="EMBL" id="MFC5346148.1"/>
    </source>
</evidence>
<sequence>MGRRTWKTFRVAVLFVVLAAAGVLTVLAVVGSAIDAHQREKEQTLVELRLARALKSVGEDLTANTIWDEAVVRLSGPRDLDWIDHHVAPFFVAQSGHEATVVYDGPGRLLRVSLNGEATGDDPAEPHAAALSPLVADARARSVGRDRAAVAMAAVRVSTGVVQVADRTFLAAASTVVRHTDDGPIRDADPIVASMKPFETMIAPLGPELGLTHASYQSGVEPRLGSHQAAVAVPGLDDQTLGWIVWTPEAPGAAILRQAVPLMLALLAATLLAATILFRRVAEDVRELGESEQALAVALRKAEAASDAKSRFLSNISHELRTPLNGVLGMAEIIEGDLLTPQQKDRMVVLKEAGKAQLRLIENLLTAMRLQNEAVTLTPAAFVPDKLLKRVVGDYRATAIAKGLKLKVEAQTPTARLGDEDQIARLIEPILDNAIRFTASGTVTVRSRETARRLVVEVLDTGPGMDPGTAQTLFTAFTQGDETSTRATDGAGLGLAISHGLATLMNGRIEVESKPGEGSLFRVTLPLSAAG</sequence>
<dbReference type="PRINTS" id="PR00344">
    <property type="entry name" value="BCTRLSENSOR"/>
</dbReference>
<dbReference type="SUPFAM" id="SSF47384">
    <property type="entry name" value="Homodimeric domain of signal transducing histidine kinase"/>
    <property type="match status" value="1"/>
</dbReference>
<comment type="catalytic activity">
    <reaction evidence="1">
        <text>ATP + protein L-histidine = ADP + protein N-phospho-L-histidine.</text>
        <dbReference type="EC" id="2.7.13.3"/>
    </reaction>
</comment>
<dbReference type="PANTHER" id="PTHR43711">
    <property type="entry name" value="TWO-COMPONENT HISTIDINE KINASE"/>
    <property type="match status" value="1"/>
</dbReference>
<dbReference type="Gene3D" id="3.30.565.10">
    <property type="entry name" value="Histidine kinase-like ATPase, C-terminal domain"/>
    <property type="match status" value="1"/>
</dbReference>
<dbReference type="InterPro" id="IPR036890">
    <property type="entry name" value="HATPase_C_sf"/>
</dbReference>
<evidence type="ECO:0000256" key="1">
    <source>
        <dbReference type="ARBA" id="ARBA00000085"/>
    </source>
</evidence>
<name>A0ABW0G0N0_9CAUL</name>
<evidence type="ECO:0000256" key="6">
    <source>
        <dbReference type="ARBA" id="ARBA00023012"/>
    </source>
</evidence>
<dbReference type="PANTHER" id="PTHR43711:SF1">
    <property type="entry name" value="HISTIDINE KINASE 1"/>
    <property type="match status" value="1"/>
</dbReference>
<dbReference type="InterPro" id="IPR003661">
    <property type="entry name" value="HisK_dim/P_dom"/>
</dbReference>
<dbReference type="Pfam" id="PF05228">
    <property type="entry name" value="CHASE4"/>
    <property type="match status" value="1"/>
</dbReference>
<keyword evidence="4" id="KW-0808">Transferase</keyword>
<dbReference type="InterPro" id="IPR007892">
    <property type="entry name" value="CHASE4"/>
</dbReference>
<keyword evidence="3" id="KW-0597">Phosphoprotein</keyword>
<keyword evidence="8" id="KW-0067">ATP-binding</keyword>
<proteinExistence type="predicted"/>
<protein>
    <recommendedName>
        <fullName evidence="2">histidine kinase</fullName>
        <ecNumber evidence="2">2.7.13.3</ecNumber>
    </recommendedName>
</protein>
<reference evidence="9" key="1">
    <citation type="journal article" date="2019" name="Int. J. Syst. Evol. Microbiol.">
        <title>The Global Catalogue of Microorganisms (GCM) 10K type strain sequencing project: providing services to taxonomists for standard genome sequencing and annotation.</title>
        <authorList>
            <consortium name="The Broad Institute Genomics Platform"/>
            <consortium name="The Broad Institute Genome Sequencing Center for Infectious Disease"/>
            <person name="Wu L."/>
            <person name="Ma J."/>
        </authorList>
    </citation>
    <scope>NUCLEOTIDE SEQUENCE [LARGE SCALE GENOMIC DNA]</scope>
    <source>
        <strain evidence="9">JCM 12125</strain>
    </source>
</reference>
<evidence type="ECO:0000313" key="9">
    <source>
        <dbReference type="Proteomes" id="UP001596152"/>
    </source>
</evidence>